<evidence type="ECO:0000313" key="3">
    <source>
        <dbReference type="Proteomes" id="UP001501585"/>
    </source>
</evidence>
<reference evidence="3" key="1">
    <citation type="journal article" date="2019" name="Int. J. Syst. Evol. Microbiol.">
        <title>The Global Catalogue of Microorganisms (GCM) 10K type strain sequencing project: providing services to taxonomists for standard genome sequencing and annotation.</title>
        <authorList>
            <consortium name="The Broad Institute Genomics Platform"/>
            <consortium name="The Broad Institute Genome Sequencing Center for Infectious Disease"/>
            <person name="Wu L."/>
            <person name="Ma J."/>
        </authorList>
    </citation>
    <scope>NUCLEOTIDE SEQUENCE [LARGE SCALE GENOMIC DNA]</scope>
    <source>
        <strain evidence="3">JCM 15313</strain>
    </source>
</reference>
<dbReference type="Proteomes" id="UP001501585">
    <property type="component" value="Unassembled WGS sequence"/>
</dbReference>
<evidence type="ECO:0000313" key="2">
    <source>
        <dbReference type="EMBL" id="GAA1990578.1"/>
    </source>
</evidence>
<dbReference type="RefSeq" id="WP_344105079.1">
    <property type="nucleotide sequence ID" value="NZ_BAAAPC010000005.1"/>
</dbReference>
<protein>
    <submittedName>
        <fullName evidence="2">Uncharacterized protein</fullName>
    </submittedName>
</protein>
<keyword evidence="3" id="KW-1185">Reference proteome</keyword>
<name>A0ABP5E614_9ACTN</name>
<comment type="caution">
    <text evidence="2">The sequence shown here is derived from an EMBL/GenBank/DDBJ whole genome shotgun (WGS) entry which is preliminary data.</text>
</comment>
<dbReference type="EMBL" id="BAAAPC010000005">
    <property type="protein sequence ID" value="GAA1990578.1"/>
    <property type="molecule type" value="Genomic_DNA"/>
</dbReference>
<organism evidence="2 3">
    <name type="scientific">Nocardiopsis rhodophaea</name>
    <dbReference type="NCBI Taxonomy" id="280238"/>
    <lineage>
        <taxon>Bacteria</taxon>
        <taxon>Bacillati</taxon>
        <taxon>Actinomycetota</taxon>
        <taxon>Actinomycetes</taxon>
        <taxon>Streptosporangiales</taxon>
        <taxon>Nocardiopsidaceae</taxon>
        <taxon>Nocardiopsis</taxon>
    </lineage>
</organism>
<accession>A0ABP5E614</accession>
<feature type="region of interest" description="Disordered" evidence="1">
    <location>
        <begin position="1"/>
        <end position="21"/>
    </location>
</feature>
<evidence type="ECO:0000256" key="1">
    <source>
        <dbReference type="SAM" id="MobiDB-lite"/>
    </source>
</evidence>
<gene>
    <name evidence="2" type="ORF">GCM10009799_15640</name>
</gene>
<proteinExistence type="predicted"/>
<sequence length="122" mass="13213">MTAEPPPQGTPGMAGRGPCFDGRSSVDSGWLRELSSLTVELRSCGLEARMDGVIGAVDAIAYGPARRIQRAVLRPHRGRLWWWLRWAGDPSTSAPHHAPLAPAAESATAARRIVQVLHTARR</sequence>